<dbReference type="InterPro" id="IPR001387">
    <property type="entry name" value="Cro/C1-type_HTH"/>
</dbReference>
<dbReference type="PANTHER" id="PTHR46558:SF13">
    <property type="entry name" value="HTH-TYPE TRANSCRIPTIONAL REGULATOR IMMR"/>
    <property type="match status" value="1"/>
</dbReference>
<comment type="caution">
    <text evidence="3">The sequence shown here is derived from an EMBL/GenBank/DDBJ whole genome shotgun (WGS) entry which is preliminary data.</text>
</comment>
<protein>
    <submittedName>
        <fullName evidence="3">HTH-type transcriptional regulator ImmR</fullName>
    </submittedName>
</protein>
<sequence>MNNLKKERKRLGITQAEAAERSGISYSMYSQMESGFKDPSMSTMKKVSKLYQKSVDYLFFDSPATESERKAMIK</sequence>
<dbReference type="InterPro" id="IPR010982">
    <property type="entry name" value="Lambda_DNA-bd_dom_sf"/>
</dbReference>
<dbReference type="EMBL" id="MIQE01000012">
    <property type="protein sequence ID" value="OFA10797.1"/>
    <property type="molecule type" value="Genomic_DNA"/>
</dbReference>
<dbReference type="STRING" id="481719.LASUN_13470"/>
<evidence type="ECO:0000313" key="3">
    <source>
        <dbReference type="EMBL" id="OFA10797.1"/>
    </source>
</evidence>
<dbReference type="SMART" id="SM00530">
    <property type="entry name" value="HTH_XRE"/>
    <property type="match status" value="1"/>
</dbReference>
<dbReference type="SUPFAM" id="SSF47413">
    <property type="entry name" value="lambda repressor-like DNA-binding domains"/>
    <property type="match status" value="1"/>
</dbReference>
<dbReference type="PANTHER" id="PTHR46558">
    <property type="entry name" value="TRACRIPTIONAL REGULATORY PROTEIN-RELATED-RELATED"/>
    <property type="match status" value="1"/>
</dbReference>
<dbReference type="Gene3D" id="1.10.260.40">
    <property type="entry name" value="lambda repressor-like DNA-binding domains"/>
    <property type="match status" value="1"/>
</dbReference>
<dbReference type="AlphaFoldDB" id="A0A1E7XCF5"/>
<accession>A0A1E7XCF5</accession>
<dbReference type="GO" id="GO:0003677">
    <property type="term" value="F:DNA binding"/>
    <property type="evidence" value="ECO:0007669"/>
    <property type="project" value="UniProtKB-KW"/>
</dbReference>
<evidence type="ECO:0000259" key="2">
    <source>
        <dbReference type="PROSITE" id="PS50943"/>
    </source>
</evidence>
<evidence type="ECO:0000256" key="1">
    <source>
        <dbReference type="ARBA" id="ARBA00023125"/>
    </source>
</evidence>
<dbReference type="Pfam" id="PF01381">
    <property type="entry name" value="HTH_3"/>
    <property type="match status" value="1"/>
</dbReference>
<name>A0A1E7XCF5_9LACO</name>
<gene>
    <name evidence="3" type="primary">immR_6</name>
    <name evidence="3" type="ORF">LASUN_13470</name>
</gene>
<dbReference type="PROSITE" id="PS50943">
    <property type="entry name" value="HTH_CROC1"/>
    <property type="match status" value="1"/>
</dbReference>
<feature type="domain" description="HTH cro/C1-type" evidence="2">
    <location>
        <begin position="4"/>
        <end position="58"/>
    </location>
</feature>
<dbReference type="Proteomes" id="UP000177010">
    <property type="component" value="Unassembled WGS sequence"/>
</dbReference>
<evidence type="ECO:0000313" key="4">
    <source>
        <dbReference type="Proteomes" id="UP000177010"/>
    </source>
</evidence>
<reference evidence="3 4" key="1">
    <citation type="submission" date="2016-09" db="EMBL/GenBank/DDBJ databases">
        <title>Genome Sequence of Lactobacillus sunkii Strain CG01.</title>
        <authorList>
            <person name="Poehlein A."/>
            <person name="Gabris C."/>
            <person name="Bengelsdorf F.R."/>
            <person name="Duerre P."/>
            <person name="Daniel R."/>
        </authorList>
    </citation>
    <scope>NUCLEOTIDE SEQUENCE [LARGE SCALE GENOMIC DNA]</scope>
    <source>
        <strain evidence="3 4">CG_D</strain>
    </source>
</reference>
<organism evidence="3 4">
    <name type="scientific">Lentilactobacillus sunkii</name>
    <dbReference type="NCBI Taxonomy" id="481719"/>
    <lineage>
        <taxon>Bacteria</taxon>
        <taxon>Bacillati</taxon>
        <taxon>Bacillota</taxon>
        <taxon>Bacilli</taxon>
        <taxon>Lactobacillales</taxon>
        <taxon>Lactobacillaceae</taxon>
        <taxon>Lentilactobacillus</taxon>
    </lineage>
</organism>
<dbReference type="CDD" id="cd00093">
    <property type="entry name" value="HTH_XRE"/>
    <property type="match status" value="1"/>
</dbReference>
<proteinExistence type="predicted"/>
<keyword evidence="1" id="KW-0238">DNA-binding</keyword>